<reference evidence="2" key="1">
    <citation type="submission" date="2021-02" db="EMBL/GenBank/DDBJ databases">
        <title>Natronoglycomyces albus gen. nov., sp. nov, a haloalkaliphilic actinobacterium from a soda solonchak soil.</title>
        <authorList>
            <person name="Sorokin D.Y."/>
            <person name="Khijniak T.V."/>
            <person name="Zakharycheva A.P."/>
            <person name="Boueva O.V."/>
            <person name="Ariskina E.V."/>
            <person name="Hahnke R.L."/>
            <person name="Bunk B."/>
            <person name="Sproer C."/>
            <person name="Schumann P."/>
            <person name="Evtushenko L.I."/>
            <person name="Kublanov I.V."/>
        </authorList>
    </citation>
    <scope>NUCLEOTIDE SEQUENCE</scope>
    <source>
        <strain evidence="2">DSM 106290</strain>
    </source>
</reference>
<evidence type="ECO:0000256" key="1">
    <source>
        <dbReference type="SAM" id="Phobius"/>
    </source>
</evidence>
<keyword evidence="1" id="KW-0812">Transmembrane</keyword>
<dbReference type="RefSeq" id="WP_213170349.1">
    <property type="nucleotide sequence ID" value="NZ_CP070496.1"/>
</dbReference>
<feature type="transmembrane region" description="Helical" evidence="1">
    <location>
        <begin position="117"/>
        <end position="139"/>
    </location>
</feature>
<accession>A0A895XKL6</accession>
<keyword evidence="3" id="KW-1185">Reference proteome</keyword>
<dbReference type="AlphaFoldDB" id="A0A895XKL6"/>
<dbReference type="Proteomes" id="UP000662939">
    <property type="component" value="Chromosome"/>
</dbReference>
<feature type="transmembrane region" description="Helical" evidence="1">
    <location>
        <begin position="81"/>
        <end position="105"/>
    </location>
</feature>
<sequence>MRTSAVIRSSPALYLLPIALAVCFVYYADPAKDPSTWAHAYSAVLDVLFLPAFLGAAVAAWDVGRLRAAAVDEWAPVRPAFVVTVLAALPAALLAYGTTLVMWSIGLARMSGRPFEFHWQPVVIATLIVLMWIVLGAAAGRHLNRVLAAPAMLLAAFVLQAYPPGNPEPMWRHLTGWSWTECCQVGVVPHPDLTVTGLIVPLAILAAALMWSHS</sequence>
<feature type="transmembrane region" description="Helical" evidence="1">
    <location>
        <begin position="12"/>
        <end position="28"/>
    </location>
</feature>
<dbReference type="KEGG" id="nav:JQS30_11155"/>
<organism evidence="2 3">
    <name type="scientific">Natronoglycomyces albus</name>
    <dbReference type="NCBI Taxonomy" id="2811108"/>
    <lineage>
        <taxon>Bacteria</taxon>
        <taxon>Bacillati</taxon>
        <taxon>Actinomycetota</taxon>
        <taxon>Actinomycetes</taxon>
        <taxon>Glycomycetales</taxon>
        <taxon>Glycomycetaceae</taxon>
        <taxon>Natronoglycomyces</taxon>
    </lineage>
</organism>
<protein>
    <submittedName>
        <fullName evidence="2">Uncharacterized protein</fullName>
    </submittedName>
</protein>
<feature type="transmembrane region" description="Helical" evidence="1">
    <location>
        <begin position="40"/>
        <end position="61"/>
    </location>
</feature>
<feature type="transmembrane region" description="Helical" evidence="1">
    <location>
        <begin position="146"/>
        <end position="163"/>
    </location>
</feature>
<keyword evidence="1" id="KW-0472">Membrane</keyword>
<dbReference type="EMBL" id="CP070496">
    <property type="protein sequence ID" value="QSB04352.1"/>
    <property type="molecule type" value="Genomic_DNA"/>
</dbReference>
<proteinExistence type="predicted"/>
<gene>
    <name evidence="2" type="ORF">JQS30_11155</name>
</gene>
<evidence type="ECO:0000313" key="2">
    <source>
        <dbReference type="EMBL" id="QSB04352.1"/>
    </source>
</evidence>
<evidence type="ECO:0000313" key="3">
    <source>
        <dbReference type="Proteomes" id="UP000662939"/>
    </source>
</evidence>
<name>A0A895XKL6_9ACTN</name>
<feature type="transmembrane region" description="Helical" evidence="1">
    <location>
        <begin position="193"/>
        <end position="211"/>
    </location>
</feature>
<keyword evidence="1" id="KW-1133">Transmembrane helix</keyword>